<dbReference type="AlphaFoldDB" id="A0A6C0JKD4"/>
<name>A0A6C0JKD4_9ZZZZ</name>
<dbReference type="EMBL" id="MN740430">
    <property type="protein sequence ID" value="QHU06049.1"/>
    <property type="molecule type" value="Genomic_DNA"/>
</dbReference>
<accession>A0A6C0JKD4</accession>
<feature type="transmembrane region" description="Helical" evidence="1">
    <location>
        <begin position="26"/>
        <end position="46"/>
    </location>
</feature>
<reference evidence="2" key="1">
    <citation type="journal article" date="2020" name="Nature">
        <title>Giant virus diversity and host interactions through global metagenomics.</title>
        <authorList>
            <person name="Schulz F."/>
            <person name="Roux S."/>
            <person name="Paez-Espino D."/>
            <person name="Jungbluth S."/>
            <person name="Walsh D.A."/>
            <person name="Denef V.J."/>
            <person name="McMahon K.D."/>
            <person name="Konstantinidis K.T."/>
            <person name="Eloe-Fadrosh E.A."/>
            <person name="Kyrpides N.C."/>
            <person name="Woyke T."/>
        </authorList>
    </citation>
    <scope>NUCLEOTIDE SEQUENCE</scope>
    <source>
        <strain evidence="2">GVMAG-M-3300027747-57</strain>
    </source>
</reference>
<evidence type="ECO:0000256" key="1">
    <source>
        <dbReference type="SAM" id="Phobius"/>
    </source>
</evidence>
<proteinExistence type="predicted"/>
<evidence type="ECO:0000313" key="2">
    <source>
        <dbReference type="EMBL" id="QHU06049.1"/>
    </source>
</evidence>
<protein>
    <submittedName>
        <fullName evidence="2">Uncharacterized protein</fullName>
    </submittedName>
</protein>
<keyword evidence="1" id="KW-0812">Transmembrane</keyword>
<keyword evidence="1" id="KW-0472">Membrane</keyword>
<feature type="transmembrane region" description="Helical" evidence="1">
    <location>
        <begin position="66"/>
        <end position="90"/>
    </location>
</feature>
<organism evidence="2">
    <name type="scientific">viral metagenome</name>
    <dbReference type="NCBI Taxonomy" id="1070528"/>
    <lineage>
        <taxon>unclassified sequences</taxon>
        <taxon>metagenomes</taxon>
        <taxon>organismal metagenomes</taxon>
    </lineage>
</organism>
<keyword evidence="1" id="KW-1133">Transmembrane helix</keyword>
<sequence length="130" mass="13905">MILNFPYYNTKQIFNPFLKLFYKDRFMVFVKLLKIYFFLEDVFLFFPPLFFLDFLDFLPPCDVAGAGAGAGAVAGAGAAAGAGAGAGLGVDLKKDEKKEGLSAGLAASGLDVKLNKDEKKEGFASSCLVG</sequence>